<dbReference type="GO" id="GO:0032543">
    <property type="term" value="P:mitochondrial translation"/>
    <property type="evidence" value="ECO:0007669"/>
    <property type="project" value="TreeGrafter"/>
</dbReference>
<dbReference type="FunFam" id="2.40.50.140:FF:000029">
    <property type="entry name" value="50S ribosomal protein L2, chloroplastic"/>
    <property type="match status" value="1"/>
</dbReference>
<feature type="domain" description="Large ribosomal subunit protein uL2 RNA-binding" evidence="8">
    <location>
        <begin position="43"/>
        <end position="119"/>
    </location>
</feature>
<dbReference type="PIRSF" id="PIRSF002158">
    <property type="entry name" value="Ribosomal_L2"/>
    <property type="match status" value="1"/>
</dbReference>
<dbReference type="GO" id="GO:0005762">
    <property type="term" value="C:mitochondrial large ribosomal subunit"/>
    <property type="evidence" value="ECO:0007669"/>
    <property type="project" value="TreeGrafter"/>
</dbReference>
<dbReference type="PANTHER" id="PTHR13691:SF5">
    <property type="entry name" value="LARGE RIBOSOMAL SUBUNIT PROTEIN UL2M"/>
    <property type="match status" value="1"/>
</dbReference>
<dbReference type="SMART" id="SM01382">
    <property type="entry name" value="Ribosomal_L2_C"/>
    <property type="match status" value="1"/>
</dbReference>
<evidence type="ECO:0000259" key="8">
    <source>
        <dbReference type="SMART" id="SM01383"/>
    </source>
</evidence>
<dbReference type="SUPFAM" id="SSF50104">
    <property type="entry name" value="Translation proteins SH3-like domain"/>
    <property type="match status" value="1"/>
</dbReference>
<dbReference type="Gene3D" id="4.10.950.10">
    <property type="entry name" value="Ribosomal protein L2, domain 3"/>
    <property type="match status" value="1"/>
</dbReference>
<dbReference type="GO" id="GO:0009507">
    <property type="term" value="C:chloroplast"/>
    <property type="evidence" value="ECO:0007669"/>
    <property type="project" value="UniProtKB-SubCell"/>
</dbReference>
<keyword evidence="9" id="KW-0150">Chloroplast</keyword>
<dbReference type="InterPro" id="IPR008991">
    <property type="entry name" value="Translation_prot_SH3-like_sf"/>
</dbReference>
<comment type="subcellular location">
    <subcellularLocation>
        <location evidence="5">Plastid</location>
        <location evidence="5">Chloroplast</location>
    </subcellularLocation>
</comment>
<dbReference type="GO" id="GO:0016740">
    <property type="term" value="F:transferase activity"/>
    <property type="evidence" value="ECO:0007669"/>
    <property type="project" value="InterPro"/>
</dbReference>
<gene>
    <name evidence="5 9" type="primary">rpl2</name>
</gene>
<dbReference type="Gene3D" id="2.40.50.140">
    <property type="entry name" value="Nucleic acid-binding proteins"/>
    <property type="match status" value="1"/>
</dbReference>
<dbReference type="SMART" id="SM01383">
    <property type="entry name" value="Ribosomal_L2"/>
    <property type="match status" value="1"/>
</dbReference>
<keyword evidence="3 5" id="KW-0689">Ribosomal protein</keyword>
<evidence type="ECO:0000256" key="1">
    <source>
        <dbReference type="ARBA" id="ARBA00005636"/>
    </source>
</evidence>
<dbReference type="EMBL" id="MH510244">
    <property type="protein sequence ID" value="QCA41695.1"/>
    <property type="molecule type" value="Genomic_DNA"/>
</dbReference>
<dbReference type="GO" id="GO:0019843">
    <property type="term" value="F:rRNA binding"/>
    <property type="evidence" value="ECO:0007669"/>
    <property type="project" value="UniProtKB-UniRule"/>
</dbReference>
<dbReference type="Pfam" id="PF03947">
    <property type="entry name" value="Ribosomal_L2_C"/>
    <property type="match status" value="1"/>
</dbReference>
<evidence type="ECO:0000256" key="2">
    <source>
        <dbReference type="ARBA" id="ARBA00022640"/>
    </source>
</evidence>
<dbReference type="InterPro" id="IPR005880">
    <property type="entry name" value="Ribosomal_uL2_bac/org-type"/>
</dbReference>
<dbReference type="InterPro" id="IPR002171">
    <property type="entry name" value="Ribosomal_uL2"/>
</dbReference>
<comment type="similarity">
    <text evidence="1 5">Belongs to the universal ribosomal protein uL2 family.</text>
</comment>
<keyword evidence="4 5" id="KW-0687">Ribonucleoprotein</keyword>
<dbReference type="InterPro" id="IPR014722">
    <property type="entry name" value="Rib_uL2_dom2"/>
</dbReference>
<dbReference type="FunFam" id="4.10.950.10:FF:000001">
    <property type="entry name" value="50S ribosomal protein L2"/>
    <property type="match status" value="1"/>
</dbReference>
<comment type="subunit">
    <text evidence="5">Part of the 50S ribosomal subunit.</text>
</comment>
<evidence type="ECO:0000259" key="7">
    <source>
        <dbReference type="SMART" id="SM01382"/>
    </source>
</evidence>
<dbReference type="Pfam" id="PF00181">
    <property type="entry name" value="Ribosomal_L2_N"/>
    <property type="match status" value="1"/>
</dbReference>
<protein>
    <recommendedName>
        <fullName evidence="5">Large ribosomal subunit protein uL2c</fullName>
    </recommendedName>
</protein>
<dbReference type="FunFam" id="2.30.30.30:FF:000008">
    <property type="entry name" value="50S ribosomal protein L2, chloroplastic"/>
    <property type="match status" value="1"/>
</dbReference>
<dbReference type="GO" id="GO:0003735">
    <property type="term" value="F:structural constituent of ribosome"/>
    <property type="evidence" value="ECO:0007669"/>
    <property type="project" value="InterPro"/>
</dbReference>
<dbReference type="NCBIfam" id="TIGR01171">
    <property type="entry name" value="rplB_bact"/>
    <property type="match status" value="1"/>
</dbReference>
<dbReference type="InterPro" id="IPR022669">
    <property type="entry name" value="Ribosomal_uL2_C"/>
</dbReference>
<evidence type="ECO:0000256" key="6">
    <source>
        <dbReference type="SAM" id="MobiDB-lite"/>
    </source>
</evidence>
<sequence length="278" mass="30483">MAIRAYRILTPDTRNRSVSDFDARVQFDPQKKLTSGQHHCGKGRNGRGIITVRHRGGGHKRLYRQIDSRRDKEHISGKIVTIEYDPNRSAYICKVHYKNGDKMYILHPRGVMIGDTILSGPKASISIGNALPLSAVSMPLGTAIHNIEITLGKGGQLARAAGAVAELIAKEDRSATLRLPSGEVRLISENCSATIGQVGNINAKNRSFGKAGAKRWLGKRSEVRGVAMNPVDHPHGGGEGRTPIGRKKPVTPWGYSALGKKSRKRNRYSDASILRRRE</sequence>
<proteinExistence type="inferred from homology"/>
<feature type="domain" description="Large ribosomal subunit protein uL2 C-terminal" evidence="7">
    <location>
        <begin position="125"/>
        <end position="256"/>
    </location>
</feature>
<evidence type="ECO:0000256" key="4">
    <source>
        <dbReference type="ARBA" id="ARBA00023274"/>
    </source>
</evidence>
<dbReference type="InterPro" id="IPR014726">
    <property type="entry name" value="Ribosomal_uL2_dom3"/>
</dbReference>
<dbReference type="AlphaFoldDB" id="A0A4D6EW29"/>
<dbReference type="Gene3D" id="2.30.30.30">
    <property type="match status" value="1"/>
</dbReference>
<reference evidence="9" key="1">
    <citation type="journal article" date="2018" name="Mitochondrial DNA Part B Resour">
        <title>The complete chloroplast genome sequence of Abies chensiensis (Pinaceae: Abietoideae), an endangered species endemic to China.</title>
        <authorList>
            <person name="Li W."/>
            <person name="Chen C."/>
            <person name="Bai G."/>
            <person name="Li B."/>
            <person name="Chen H."/>
            <person name="Zhou Y."/>
            <person name="Li S."/>
        </authorList>
    </citation>
    <scope>NUCLEOTIDE SEQUENCE</scope>
</reference>
<dbReference type="InterPro" id="IPR022666">
    <property type="entry name" value="Ribosomal_uL2_RNA-bd_dom"/>
</dbReference>
<dbReference type="HAMAP" id="MF_01320_B">
    <property type="entry name" value="Ribosomal_uL2_B"/>
    <property type="match status" value="1"/>
</dbReference>
<feature type="region of interest" description="Disordered" evidence="6">
    <location>
        <begin position="227"/>
        <end position="278"/>
    </location>
</feature>
<evidence type="ECO:0000313" key="9">
    <source>
        <dbReference type="EMBL" id="QCA41695.1"/>
    </source>
</evidence>
<name>A0A4D6EW29_9CONI</name>
<keyword evidence="2 9" id="KW-0934">Plastid</keyword>
<geneLocation type="chloroplast" evidence="9"/>
<dbReference type="SUPFAM" id="SSF50249">
    <property type="entry name" value="Nucleic acid-binding proteins"/>
    <property type="match status" value="1"/>
</dbReference>
<organism evidence="9">
    <name type="scientific">Abies chensiensis</name>
    <dbReference type="NCBI Taxonomy" id="425836"/>
    <lineage>
        <taxon>Eukaryota</taxon>
        <taxon>Viridiplantae</taxon>
        <taxon>Streptophyta</taxon>
        <taxon>Embryophyta</taxon>
        <taxon>Tracheophyta</taxon>
        <taxon>Spermatophyta</taxon>
        <taxon>Pinopsida</taxon>
        <taxon>Pinidae</taxon>
        <taxon>Conifers I</taxon>
        <taxon>Pinales</taxon>
        <taxon>Pinaceae</taxon>
        <taxon>Abies</taxon>
    </lineage>
</organism>
<accession>A0A4D6EW29</accession>
<evidence type="ECO:0000256" key="5">
    <source>
        <dbReference type="HAMAP-Rule" id="MF_01320"/>
    </source>
</evidence>
<dbReference type="PANTHER" id="PTHR13691">
    <property type="entry name" value="RIBOSOMAL PROTEIN L2"/>
    <property type="match status" value="1"/>
</dbReference>
<evidence type="ECO:0000256" key="3">
    <source>
        <dbReference type="ARBA" id="ARBA00022980"/>
    </source>
</evidence>
<dbReference type="InterPro" id="IPR012340">
    <property type="entry name" value="NA-bd_OB-fold"/>
</dbReference>